<keyword evidence="2" id="KW-1185">Reference proteome</keyword>
<protein>
    <submittedName>
        <fullName evidence="1">Uncharacterized protein</fullName>
    </submittedName>
</protein>
<dbReference type="PATRIC" id="fig|1166018.3.peg.5418"/>
<dbReference type="Proteomes" id="UP000011058">
    <property type="component" value="Chromosome"/>
</dbReference>
<evidence type="ECO:0000313" key="1">
    <source>
        <dbReference type="EMBL" id="CCH01644.1"/>
    </source>
</evidence>
<sequence length="450" mass="50738">MSDSRIFFASSGRAAYLPGVQAVVSFKGMPAAPVATVGANVTRPVVKKDRAPGQGDVVYWGDDNSFPQMVSQRIDKNPIIRRGLVEIASLWVGGGVYASVSKTDDTAIDDAEIETFLASRSTKKYLRDSALAIATWWNSFPEFILSKDRRKVVQLHHNKTAYCRWGRMDEKTGELNRVYVSANWPEASTTDPTTISLPAVNPERFDLVDWVRSAKDYKYVYPLSFPSEDRSYYALAAWDAVRSSGWLDVLEAIPEFKKAAMQNQMTIRYHIEVPMDYWPNYYQEKWEEADFDGKMAIRDAFLQEVMDRLTGVKNAHKAVMTESWVGRDGKPTGVVIKTLDDKHKEGKYNEDYSEGVSQLLYALGLDPTMIGYTSGKEGGRSGGSDKREAFWIFLAKSSLFRDCLLELLDFVAEYNGWKARHPRLTFRFRDTVPTTLDTGHSTAELNTPAA</sequence>
<dbReference type="EMBL" id="HE796683">
    <property type="protein sequence ID" value="CCH01644.1"/>
    <property type="molecule type" value="Genomic_DNA"/>
</dbReference>
<evidence type="ECO:0000313" key="2">
    <source>
        <dbReference type="Proteomes" id="UP000011058"/>
    </source>
</evidence>
<dbReference type="STRING" id="1166018.FAES_3637"/>
<dbReference type="RefSeq" id="WP_015332743.1">
    <property type="nucleotide sequence ID" value="NC_020054.1"/>
</dbReference>
<name>I0KBZ1_9BACT</name>
<organism evidence="1 2">
    <name type="scientific">Fibrella aestuarina BUZ 2</name>
    <dbReference type="NCBI Taxonomy" id="1166018"/>
    <lineage>
        <taxon>Bacteria</taxon>
        <taxon>Pseudomonadati</taxon>
        <taxon>Bacteroidota</taxon>
        <taxon>Cytophagia</taxon>
        <taxon>Cytophagales</taxon>
        <taxon>Spirosomataceae</taxon>
        <taxon>Fibrella</taxon>
    </lineage>
</organism>
<dbReference type="eggNOG" id="ENOG502ZC2B">
    <property type="taxonomic scope" value="Bacteria"/>
</dbReference>
<dbReference type="OrthoDB" id="671786at2"/>
<reference evidence="1 2" key="1">
    <citation type="journal article" date="2012" name="J. Bacteriol.">
        <title>Genome Sequence of Fibrella aestuarina BUZ 2T, a Filamentous Marine Bacterium.</title>
        <authorList>
            <person name="Filippini M."/>
            <person name="Qi W."/>
            <person name="Blom J."/>
            <person name="Goesmann A."/>
            <person name="Smits T.H."/>
            <person name="Bagheri H.C."/>
        </authorList>
    </citation>
    <scope>NUCLEOTIDE SEQUENCE [LARGE SCALE GENOMIC DNA]</scope>
    <source>
        <strain evidence="2">BUZ 2T</strain>
    </source>
</reference>
<accession>I0KBZ1</accession>
<dbReference type="KEGG" id="fae:FAES_3637"/>
<dbReference type="HOGENOM" id="CLU_045642_0_0_10"/>
<dbReference type="AlphaFoldDB" id="I0KBZ1"/>
<gene>
    <name evidence="1" type="ORF">FAES_3637</name>
</gene>
<proteinExistence type="predicted"/>